<evidence type="ECO:0000256" key="1">
    <source>
        <dbReference type="ARBA" id="ARBA00022737"/>
    </source>
</evidence>
<evidence type="ECO:0000256" key="2">
    <source>
        <dbReference type="ARBA" id="ARBA00023043"/>
    </source>
</evidence>
<dbReference type="Gene3D" id="1.25.40.20">
    <property type="entry name" value="Ankyrin repeat-containing domain"/>
    <property type="match status" value="5"/>
</dbReference>
<protein>
    <submittedName>
        <fullName evidence="4">Uncharacterized protein</fullName>
    </submittedName>
</protein>
<dbReference type="PANTHER" id="PTHR24123:SF33">
    <property type="entry name" value="PROTEIN HOS4"/>
    <property type="match status" value="1"/>
</dbReference>
<feature type="repeat" description="ANK" evidence="3">
    <location>
        <begin position="503"/>
        <end position="535"/>
    </location>
</feature>
<dbReference type="InterPro" id="IPR051165">
    <property type="entry name" value="Multifunctional_ANK_Repeat"/>
</dbReference>
<evidence type="ECO:0000256" key="3">
    <source>
        <dbReference type="PROSITE-ProRule" id="PRU00023"/>
    </source>
</evidence>
<feature type="repeat" description="ANK" evidence="3">
    <location>
        <begin position="570"/>
        <end position="602"/>
    </location>
</feature>
<proteinExistence type="predicted"/>
<accession>A0AAV7HX14</accession>
<dbReference type="PRINTS" id="PR01415">
    <property type="entry name" value="ANKYRIN"/>
</dbReference>
<reference evidence="4 5" key="1">
    <citation type="journal article" date="2021" name="J. Hered.">
        <title>A chromosome-level genome assembly of the parasitoid wasp, Cotesia glomerata (Hymenoptera: Braconidae).</title>
        <authorList>
            <person name="Pinto B.J."/>
            <person name="Weis J.J."/>
            <person name="Gamble T."/>
            <person name="Ode P.J."/>
            <person name="Paul R."/>
            <person name="Zaspel J.M."/>
        </authorList>
    </citation>
    <scope>NUCLEOTIDE SEQUENCE [LARGE SCALE GENOMIC DNA]</scope>
    <source>
        <strain evidence="4">CgM1</strain>
    </source>
</reference>
<evidence type="ECO:0000313" key="5">
    <source>
        <dbReference type="Proteomes" id="UP000826195"/>
    </source>
</evidence>
<keyword evidence="1" id="KW-0677">Repeat</keyword>
<dbReference type="InterPro" id="IPR002110">
    <property type="entry name" value="Ankyrin_rpt"/>
</dbReference>
<feature type="repeat" description="ANK" evidence="3">
    <location>
        <begin position="288"/>
        <end position="320"/>
    </location>
</feature>
<organism evidence="4 5">
    <name type="scientific">Cotesia glomerata</name>
    <name type="common">Lepidopteran parasitic wasp</name>
    <name type="synonym">Apanteles glomeratus</name>
    <dbReference type="NCBI Taxonomy" id="32391"/>
    <lineage>
        <taxon>Eukaryota</taxon>
        <taxon>Metazoa</taxon>
        <taxon>Ecdysozoa</taxon>
        <taxon>Arthropoda</taxon>
        <taxon>Hexapoda</taxon>
        <taxon>Insecta</taxon>
        <taxon>Pterygota</taxon>
        <taxon>Neoptera</taxon>
        <taxon>Endopterygota</taxon>
        <taxon>Hymenoptera</taxon>
        <taxon>Apocrita</taxon>
        <taxon>Ichneumonoidea</taxon>
        <taxon>Braconidae</taxon>
        <taxon>Microgastrinae</taxon>
        <taxon>Cotesia</taxon>
    </lineage>
</organism>
<feature type="repeat" description="ANK" evidence="3">
    <location>
        <begin position="255"/>
        <end position="287"/>
    </location>
</feature>
<dbReference type="EMBL" id="JAHXZJ010002609">
    <property type="protein sequence ID" value="KAH0539792.1"/>
    <property type="molecule type" value="Genomic_DNA"/>
</dbReference>
<dbReference type="PROSITE" id="PS50088">
    <property type="entry name" value="ANK_REPEAT"/>
    <property type="match status" value="6"/>
</dbReference>
<feature type="repeat" description="ANK" evidence="3">
    <location>
        <begin position="88"/>
        <end position="120"/>
    </location>
</feature>
<gene>
    <name evidence="4" type="ORF">KQX54_008062</name>
</gene>
<name>A0AAV7HX14_COTGL</name>
<keyword evidence="2 3" id="KW-0040">ANK repeat</keyword>
<dbReference type="Pfam" id="PF12796">
    <property type="entry name" value="Ank_2"/>
    <property type="match status" value="5"/>
</dbReference>
<dbReference type="InterPro" id="IPR036770">
    <property type="entry name" value="Ankyrin_rpt-contain_sf"/>
</dbReference>
<feature type="repeat" description="ANK" evidence="3">
    <location>
        <begin position="121"/>
        <end position="153"/>
    </location>
</feature>
<dbReference type="SUPFAM" id="SSF48403">
    <property type="entry name" value="Ankyrin repeat"/>
    <property type="match status" value="2"/>
</dbReference>
<dbReference type="SMART" id="SM00248">
    <property type="entry name" value="ANK"/>
    <property type="match status" value="14"/>
</dbReference>
<sequence length="889" mass="101136">MASAIINLPPSTKDPFRIELEIAIDEHNENRVKELIGVLKERDEESGCCTLGWDDGYHLLRHAIQKNRAITNLLLDYGVKTNRSTNQACKSPLHFAVENRDLKMVEKLLSKGAKTRAKTSNGRTPLYLAVEVGNKEIIELLLEKDPQPALNEKNKLQPIEVAAEIGEEKVFNMLINKGAKANLKYCDGTLMLHVAVENGYERTVSKIIDEKNYDITDSRNLQLLTAAVMGWEEKYKRIVSTLVNAGFKIDPERLNDAAFIHKAADEGYCTIIEDLLTHGADPNIINAHGDSLLMTACGSKKADLVKTLIRNNADINLKNSSGHTVLYYVIRNLNFDEDKLCSHIKFSDYSDDDYVIAKKNLDDNCTCHSNEWFEILKIFIDLGLDVNNKDQYDSTALHYVIRYNYNEKFYHYIKELTCLLLKAGADAKSRDNHGNTPLQDAISSERLEIVELLLPTAKLDDECYINCKKQTLLHAAAESRGIKLLEIILKQKEFKNLDLQDINGATPLSLAVQRSCFPAVEILLLHGANPNLADVKLMTPLLHNLERSGPLPILEILLKFGANINCVNKNGMTPLTIAASYNNHNHFEILVKYATDLNARVDRSGRTALHCAAQHLDKAFSKLLKLGADINIMDYKKKTALDYLINSMVSFCEKCEISLDPSSESRLIKVYTRDYIKNVHIYLEHVAKLQLINSFVCPENLRGIYMYENKYGWIHGFKTENNELSKIEKIKEMYQEVESMKQYVLENTNINVYQILTKCPHRIAKYVLKNNNVIQQLQTPVFVENFPVYGGLLSSRIKKCLERKKILDDDTDYSFHRIFPSLPSICIDEILSYLNLFTEYLIRFISFALLVCDEIIRQEDLEALWMVVVELNLVLQAPASEVNTSWSQS</sequence>
<evidence type="ECO:0000313" key="4">
    <source>
        <dbReference type="EMBL" id="KAH0539792.1"/>
    </source>
</evidence>
<dbReference type="PANTHER" id="PTHR24123">
    <property type="entry name" value="ANKYRIN REPEAT-CONTAINING"/>
    <property type="match status" value="1"/>
</dbReference>
<dbReference type="Proteomes" id="UP000826195">
    <property type="component" value="Unassembled WGS sequence"/>
</dbReference>
<comment type="caution">
    <text evidence="4">The sequence shown here is derived from an EMBL/GenBank/DDBJ whole genome shotgun (WGS) entry which is preliminary data.</text>
</comment>
<dbReference type="PROSITE" id="PS50297">
    <property type="entry name" value="ANK_REP_REGION"/>
    <property type="match status" value="5"/>
</dbReference>
<keyword evidence="5" id="KW-1185">Reference proteome</keyword>
<dbReference type="AlphaFoldDB" id="A0AAV7HX14"/>